<feature type="compositionally biased region" description="Polar residues" evidence="5">
    <location>
        <begin position="388"/>
        <end position="398"/>
    </location>
</feature>
<gene>
    <name evidence="7" type="ORF">DTER00134_LOCUS16134</name>
</gene>
<dbReference type="SMART" id="SM00534">
    <property type="entry name" value="MUTSac"/>
    <property type="match status" value="1"/>
</dbReference>
<dbReference type="PROSITE" id="PS00486">
    <property type="entry name" value="DNA_MISMATCH_REPAIR_2"/>
    <property type="match status" value="1"/>
</dbReference>
<dbReference type="GO" id="GO:0043504">
    <property type="term" value="P:mitochondrial DNA repair"/>
    <property type="evidence" value="ECO:0007669"/>
    <property type="project" value="TreeGrafter"/>
</dbReference>
<feature type="compositionally biased region" description="Low complexity" evidence="5">
    <location>
        <begin position="377"/>
        <end position="387"/>
    </location>
</feature>
<dbReference type="InterPro" id="IPR027417">
    <property type="entry name" value="P-loop_NTPase"/>
</dbReference>
<evidence type="ECO:0000256" key="1">
    <source>
        <dbReference type="ARBA" id="ARBA00022741"/>
    </source>
</evidence>
<keyword evidence="4" id="KW-0175">Coiled coil</keyword>
<dbReference type="GO" id="GO:0005524">
    <property type="term" value="F:ATP binding"/>
    <property type="evidence" value="ECO:0007669"/>
    <property type="project" value="UniProtKB-KW"/>
</dbReference>
<keyword evidence="2" id="KW-0067">ATP-binding</keyword>
<feature type="compositionally biased region" description="Polar residues" evidence="5">
    <location>
        <begin position="1195"/>
        <end position="1206"/>
    </location>
</feature>
<dbReference type="GO" id="GO:0140664">
    <property type="term" value="F:ATP-dependent DNA damage sensor activity"/>
    <property type="evidence" value="ECO:0007669"/>
    <property type="project" value="InterPro"/>
</dbReference>
<feature type="compositionally biased region" description="Basic and acidic residues" evidence="5">
    <location>
        <begin position="1040"/>
        <end position="1054"/>
    </location>
</feature>
<dbReference type="GO" id="GO:0030983">
    <property type="term" value="F:mismatched DNA binding"/>
    <property type="evidence" value="ECO:0007669"/>
    <property type="project" value="InterPro"/>
</dbReference>
<feature type="region of interest" description="Disordered" evidence="5">
    <location>
        <begin position="906"/>
        <end position="1099"/>
    </location>
</feature>
<accession>A0A7S3VR32</accession>
<dbReference type="GO" id="GO:0005739">
    <property type="term" value="C:mitochondrion"/>
    <property type="evidence" value="ECO:0007669"/>
    <property type="project" value="TreeGrafter"/>
</dbReference>
<feature type="compositionally biased region" description="Acidic residues" evidence="5">
    <location>
        <begin position="326"/>
        <end position="336"/>
    </location>
</feature>
<dbReference type="PANTHER" id="PTHR11361:SF34">
    <property type="entry name" value="DNA MISMATCH REPAIR PROTEIN MSH1, MITOCHONDRIAL"/>
    <property type="match status" value="1"/>
</dbReference>
<feature type="region of interest" description="Disordered" evidence="5">
    <location>
        <begin position="288"/>
        <end position="345"/>
    </location>
</feature>
<evidence type="ECO:0000256" key="5">
    <source>
        <dbReference type="SAM" id="MobiDB-lite"/>
    </source>
</evidence>
<evidence type="ECO:0000256" key="4">
    <source>
        <dbReference type="SAM" id="Coils"/>
    </source>
</evidence>
<feature type="compositionally biased region" description="Basic and acidic residues" evidence="5">
    <location>
        <begin position="1207"/>
        <end position="1219"/>
    </location>
</feature>
<dbReference type="Pfam" id="PF00488">
    <property type="entry name" value="MutS_V"/>
    <property type="match status" value="1"/>
</dbReference>
<sequence>MCVQGAAVKRAHGWCLPELLPPQNLPTIPAQPPNQAVASSSNQSGSSNRSAGLGSSGPTTSSTSMLLKDLRPYYLEPTEGAVTNDVELGNNVWLLTGANMAGKSTVLRSIAAASLLGLCGLMVPAKHARIPAFDSIMLRNFSGDSPVEGKSSFRLEMEDTRCADQESTARSLVLADELGKGTEVDAGTAVCAALATRLAHRGTTTVFATHLHKLVDLLKPLAEEGKMEYMRMGLQQNPQGKLLPTWRVEKGVCFESLAFNVAEDSGMDPKLLDMMRHFYDRILAEAPAPGKESPSVRTSSSVNSRNSSDVNLDSNRSHLLSSLESAEGDSGQEDEQQREQQNAGSTALLRDKAVHILRDTVGSSCSTVVASAKSDDSSSSSSSSSSKRQGTPVESEQFQGGAGPAQPSPSTPVLSSPLLTSSSFLGGASLLGWFSSPVAALSRVLEQDLNRLEEEAVIAEAQRIAAGEEGEPTPGAGLASFVGRLPLEAAYRVMCRRPQQFDLVVTGTDARLAKAAMGKQAMLDLHAGTDDKWLFKIKDEDNQEVSHEASESDEDMAMGHRTPVFTIPGVHLALRLQGGTPVHLSPTFLSIAQLHTFTQTAKTLAGRIWLSSRASQREQLRNRVEAVAIALAGNGTLADGASGSGKARGGSSLDEDEDEEGFGDPPEAKQLLAELGEGRAGGLGPSLPPATGVVGFLNAVAVGAITFIGQATTSFANGVDRLMLASPLGLAASGVPKHLIVRAGYLEDMVAELAAENRRQRQRLEVVPLAATLQAESQAQGQIVPQTLPLQQQQQQHSHPSTSLVEQPLPQQPQQQPQQQETLLALPSPVPQTPPLSQQPLESQMGLGMVLQALWAVMHNTTTGDGKLAALLASNWLGTTKISAPKHGELSAVLAIQIKSQLASPAALPPHISTPPASSPRAKDNPHDSSAALGPTAATSSTDAASSQSERAPKLPPSDSTSGAHGHDQRPSTNAAPSLGQEAPMLPPSDTTSGTSSHNQRSQGAPSTTVVDASSGSDLSPHTHSSASAPQPSTSSSRSSRGEEAMDRDGEGKGEQGSSPQSSSSNAARHLSSSSSSSSNNNRSSNGRSNSIQVLKQPAAQTHKFEVGLHINLHDALGSDWEDSESEALEGDEGGELEGARPGKDRGRDKSVVVGDEVRAASEHTEHGRDGLGKAGQSRGAQSKRSVGQLEQRAKQGQQETPQQDRTLGHTESEGRTAGHAEGAGRTAGHGESAEKTAGRTESEKGAAGHAKSEESTAGQLEQRAKEGQQDAPQLGEGQRSGSSGGDAAPSAAAETSQQVDADAAGKGEGLLEGTQGALDQQVADGGRRRRPRQPSITNKEAAYQGLLLMSDLGLQKDEDEQPWRAPPLAFANLGVLMQVRFPSCVAASCRCSPAELVHEKAFKQESPFRNKSECQRVCCH</sequence>
<proteinExistence type="predicted"/>
<dbReference type="GO" id="GO:0005634">
    <property type="term" value="C:nucleus"/>
    <property type="evidence" value="ECO:0007669"/>
    <property type="project" value="TreeGrafter"/>
</dbReference>
<feature type="compositionally biased region" description="Low complexity" evidence="5">
    <location>
        <begin position="293"/>
        <end position="314"/>
    </location>
</feature>
<feature type="compositionally biased region" description="Low complexity" evidence="5">
    <location>
        <begin position="1056"/>
        <end position="1091"/>
    </location>
</feature>
<feature type="compositionally biased region" description="Low complexity" evidence="5">
    <location>
        <begin position="1020"/>
        <end position="1039"/>
    </location>
</feature>
<feature type="compositionally biased region" description="Basic and acidic residues" evidence="5">
    <location>
        <begin position="1232"/>
        <end position="1255"/>
    </location>
</feature>
<feature type="compositionally biased region" description="Low complexity" evidence="5">
    <location>
        <begin position="1286"/>
        <end position="1297"/>
    </location>
</feature>
<feature type="compositionally biased region" description="Acidic residues" evidence="5">
    <location>
        <begin position="653"/>
        <end position="662"/>
    </location>
</feature>
<feature type="region of interest" description="Disordered" evidence="5">
    <location>
        <begin position="1121"/>
        <end position="1339"/>
    </location>
</feature>
<dbReference type="SUPFAM" id="SSF52540">
    <property type="entry name" value="P-loop containing nucleoside triphosphate hydrolases"/>
    <property type="match status" value="1"/>
</dbReference>
<evidence type="ECO:0000313" key="7">
    <source>
        <dbReference type="EMBL" id="CAE0501061.1"/>
    </source>
</evidence>
<dbReference type="InterPro" id="IPR045076">
    <property type="entry name" value="MutS"/>
</dbReference>
<evidence type="ECO:0000259" key="6">
    <source>
        <dbReference type="PROSITE" id="PS00486"/>
    </source>
</evidence>
<protein>
    <recommendedName>
        <fullName evidence="6">DNA mismatch repair proteins mutS family domain-containing protein</fullName>
    </recommendedName>
</protein>
<feature type="region of interest" description="Disordered" evidence="5">
    <location>
        <begin position="789"/>
        <end position="820"/>
    </location>
</feature>
<name>A0A7S3VR32_DUNTE</name>
<keyword evidence="1" id="KW-0547">Nucleotide-binding</keyword>
<dbReference type="Gene3D" id="3.40.50.300">
    <property type="entry name" value="P-loop containing nucleotide triphosphate hydrolases"/>
    <property type="match status" value="1"/>
</dbReference>
<feature type="coiled-coil region" evidence="4">
    <location>
        <begin position="442"/>
        <end position="469"/>
    </location>
</feature>
<dbReference type="GO" id="GO:0006298">
    <property type="term" value="P:mismatch repair"/>
    <property type="evidence" value="ECO:0007669"/>
    <property type="project" value="InterPro"/>
</dbReference>
<feature type="compositionally biased region" description="Low complexity" evidence="5">
    <location>
        <begin position="936"/>
        <end position="947"/>
    </location>
</feature>
<feature type="compositionally biased region" description="Low complexity" evidence="5">
    <location>
        <begin position="34"/>
        <end position="62"/>
    </location>
</feature>
<feature type="compositionally biased region" description="Basic and acidic residues" evidence="5">
    <location>
        <begin position="1138"/>
        <end position="1172"/>
    </location>
</feature>
<feature type="compositionally biased region" description="Polar residues" evidence="5">
    <location>
        <begin position="989"/>
        <end position="1018"/>
    </location>
</feature>
<keyword evidence="3" id="KW-0238">DNA-binding</keyword>
<evidence type="ECO:0000256" key="3">
    <source>
        <dbReference type="ARBA" id="ARBA00023125"/>
    </source>
</evidence>
<feature type="region of interest" description="Disordered" evidence="5">
    <location>
        <begin position="26"/>
        <end position="62"/>
    </location>
</feature>
<dbReference type="EMBL" id="HBIP01026729">
    <property type="protein sequence ID" value="CAE0501061.1"/>
    <property type="molecule type" value="Transcribed_RNA"/>
</dbReference>
<feature type="region of interest" description="Disordered" evidence="5">
    <location>
        <begin position="371"/>
        <end position="414"/>
    </location>
</feature>
<organism evidence="7">
    <name type="scientific">Dunaliella tertiolecta</name>
    <name type="common">Green alga</name>
    <dbReference type="NCBI Taxonomy" id="3047"/>
    <lineage>
        <taxon>Eukaryota</taxon>
        <taxon>Viridiplantae</taxon>
        <taxon>Chlorophyta</taxon>
        <taxon>core chlorophytes</taxon>
        <taxon>Chlorophyceae</taxon>
        <taxon>CS clade</taxon>
        <taxon>Chlamydomonadales</taxon>
        <taxon>Dunaliellaceae</taxon>
        <taxon>Dunaliella</taxon>
    </lineage>
</organism>
<evidence type="ECO:0000256" key="2">
    <source>
        <dbReference type="ARBA" id="ARBA00022840"/>
    </source>
</evidence>
<feature type="region of interest" description="Disordered" evidence="5">
    <location>
        <begin position="640"/>
        <end position="666"/>
    </location>
</feature>
<feature type="domain" description="DNA mismatch repair proteins mutS family" evidence="6">
    <location>
        <begin position="171"/>
        <end position="187"/>
    </location>
</feature>
<dbReference type="PANTHER" id="PTHR11361">
    <property type="entry name" value="DNA MISMATCH REPAIR PROTEIN MUTS FAMILY MEMBER"/>
    <property type="match status" value="1"/>
</dbReference>
<reference evidence="7" key="1">
    <citation type="submission" date="2021-01" db="EMBL/GenBank/DDBJ databases">
        <authorList>
            <person name="Corre E."/>
            <person name="Pelletier E."/>
            <person name="Niang G."/>
            <person name="Scheremetjew M."/>
            <person name="Finn R."/>
            <person name="Kale V."/>
            <person name="Holt S."/>
            <person name="Cochrane G."/>
            <person name="Meng A."/>
            <person name="Brown T."/>
            <person name="Cohen L."/>
        </authorList>
    </citation>
    <scope>NUCLEOTIDE SEQUENCE</scope>
    <source>
        <strain evidence="7">CCMP1320</strain>
    </source>
</reference>
<dbReference type="InterPro" id="IPR000432">
    <property type="entry name" value="DNA_mismatch_repair_MutS_C"/>
</dbReference>
<feature type="compositionally biased region" description="Acidic residues" evidence="5">
    <location>
        <begin position="1121"/>
        <end position="1136"/>
    </location>
</feature>